<reference evidence="11 12" key="1">
    <citation type="submission" date="2018-07" db="EMBL/GenBank/DDBJ databases">
        <title>Genome sequences of Haloplanus aerogenes JCM 16430T.</title>
        <authorList>
            <person name="Kim Y.B."/>
            <person name="Roh S.W."/>
        </authorList>
    </citation>
    <scope>NUCLEOTIDE SEQUENCE [LARGE SCALE GENOMIC DNA]</scope>
    <source>
        <strain evidence="11 12">JCM 16430</strain>
    </source>
</reference>
<evidence type="ECO:0000259" key="7">
    <source>
        <dbReference type="PROSITE" id="PS50109"/>
    </source>
</evidence>
<dbReference type="Pfam" id="PF12860">
    <property type="entry name" value="PAS_7"/>
    <property type="match status" value="1"/>
</dbReference>
<sequence>MRTAMGRSYGSTSLSRPLAEEPISVLHVDDEPDFAETAADFFEQRQARIDITAVGSATEGLEYLSEADVDCIVSDYRMAGMDGLEFLEAVREEYPDLPYILLTGKGNEDVASAAISKGVTEYLQKKPGADQFSVLANRIENVVDQTRAERRLEESQRRFQTLLDNVPGIVYRGHNDRGWPMRFLSDDCVELTGYEPSALVDGDVSYGRDIIHEDDRDRVWEVVQDALSSHDPFRIEYRIRTADGTEKWVREQGQGVFEDGDVVALEGFITDVTARKQSQRQREFQSSLLEAKMEATIDGLLVIDEDRTVASYNDQFVEMWEVPDEVIETKSDEALLDWAVDNKLAEPEDFLTLVEDLYDHPDRTSRDEVRLTDGRVFDRYSAPVVGDDGTNYGRLWVFRDITERTEYERELERQEFLFSRVQEIASIGIWEYDPQSGELIWSDGIRRIHGVDDDYEPTLAEGIDFYHPDDRDEIEATVTRAIEECEGFNRELRIVRPDGDVRNVRTWGEVSTDEHGATEVIRGVFQDITDRKEREEQLQTYEYVFESALSALAIAGLDGELRSVNAAFCEMWGYEDCEDLLSQSVTDFWTEPEAAANVVDAIRETGRWEGGLQGVREDGTTFDTYCSASTVTDDDGDPIALMSSFVDVTERNRHEQKLAEEREKYATLVEQSHDGIAIIQDGAFVFVNSRLSDIVGYEESDLLGMPIIDLITPKSRELVQKRHEQRLDPGADDPPSQYTLTFETADGRERVGEVSAAVIQYEGAPAVLTSVRDVTERQQYEDELERVNEELEVLNRVVRHDIRNDMTVILGWAEMLGEHVDDDGKERLETILTGGKHVVELTEIARDYVETLTGDGAVDVKPVQLDPMLRNEIMLRREAYPDADIVVEEPIPDVGVQANEMLSSVFRNLLNNAVQHNDKDRPVVEVTIRERADEVEVTVADNGPGVPESQRETIFGKGEMGLDSGGTGIGLYLVHTLVKQYGGDVRVEDNDPEGAAFTVTLPRAG</sequence>
<evidence type="ECO:0000259" key="8">
    <source>
        <dbReference type="PROSITE" id="PS50110"/>
    </source>
</evidence>
<evidence type="ECO:0000256" key="3">
    <source>
        <dbReference type="ARBA" id="ARBA00022553"/>
    </source>
</evidence>
<dbReference type="InterPro" id="IPR013655">
    <property type="entry name" value="PAS_fold_3"/>
</dbReference>
<dbReference type="GO" id="GO:0006355">
    <property type="term" value="P:regulation of DNA-templated transcription"/>
    <property type="evidence" value="ECO:0007669"/>
    <property type="project" value="InterPro"/>
</dbReference>
<dbReference type="Pfam" id="PF00072">
    <property type="entry name" value="Response_reg"/>
    <property type="match status" value="1"/>
</dbReference>
<keyword evidence="4" id="KW-0808">Transferase</keyword>
<proteinExistence type="predicted"/>
<dbReference type="PRINTS" id="PR00344">
    <property type="entry name" value="BCTRLSENSOR"/>
</dbReference>
<dbReference type="SMART" id="SM00091">
    <property type="entry name" value="PAS"/>
    <property type="match status" value="5"/>
</dbReference>
<evidence type="ECO:0000313" key="11">
    <source>
        <dbReference type="EMBL" id="AZH26458.1"/>
    </source>
</evidence>
<dbReference type="InterPro" id="IPR052162">
    <property type="entry name" value="Sensor_kinase/Photoreceptor"/>
</dbReference>
<evidence type="ECO:0000256" key="2">
    <source>
        <dbReference type="ARBA" id="ARBA00012438"/>
    </source>
</evidence>
<dbReference type="InterPro" id="IPR011006">
    <property type="entry name" value="CheY-like_superfamily"/>
</dbReference>
<dbReference type="Proteomes" id="UP000282007">
    <property type="component" value="Chromosome"/>
</dbReference>
<dbReference type="InterPro" id="IPR001610">
    <property type="entry name" value="PAC"/>
</dbReference>
<dbReference type="Gene3D" id="3.30.565.10">
    <property type="entry name" value="Histidine kinase-like ATPase, C-terminal domain"/>
    <property type="match status" value="1"/>
</dbReference>
<feature type="domain" description="Response regulatory" evidence="8">
    <location>
        <begin position="24"/>
        <end position="140"/>
    </location>
</feature>
<dbReference type="InterPro" id="IPR003594">
    <property type="entry name" value="HATPase_dom"/>
</dbReference>
<dbReference type="SUPFAM" id="SSF55785">
    <property type="entry name" value="PYP-like sensor domain (PAS domain)"/>
    <property type="match status" value="5"/>
</dbReference>
<keyword evidence="3 6" id="KW-0597">Phosphoprotein</keyword>
<evidence type="ECO:0000313" key="12">
    <source>
        <dbReference type="Proteomes" id="UP000282007"/>
    </source>
</evidence>
<dbReference type="AlphaFoldDB" id="A0A3G8QXY3"/>
<dbReference type="PROSITE" id="PS50112">
    <property type="entry name" value="PAS"/>
    <property type="match status" value="2"/>
</dbReference>
<dbReference type="PROSITE" id="PS50109">
    <property type="entry name" value="HIS_KIN"/>
    <property type="match status" value="1"/>
</dbReference>
<dbReference type="RefSeq" id="WP_121920182.1">
    <property type="nucleotide sequence ID" value="NZ_REFS01000003.1"/>
</dbReference>
<evidence type="ECO:0000256" key="1">
    <source>
        <dbReference type="ARBA" id="ARBA00000085"/>
    </source>
</evidence>
<feature type="domain" description="PAC" evidence="10">
    <location>
        <begin position="608"/>
        <end position="660"/>
    </location>
</feature>
<dbReference type="Pfam" id="PF00512">
    <property type="entry name" value="HisKA"/>
    <property type="match status" value="1"/>
</dbReference>
<feature type="domain" description="PAS" evidence="9">
    <location>
        <begin position="155"/>
        <end position="230"/>
    </location>
</feature>
<protein>
    <recommendedName>
        <fullName evidence="2">histidine kinase</fullName>
        <ecNumber evidence="2">2.7.13.3</ecNumber>
    </recommendedName>
</protein>
<dbReference type="GO" id="GO:0000155">
    <property type="term" value="F:phosphorelay sensor kinase activity"/>
    <property type="evidence" value="ECO:0007669"/>
    <property type="project" value="InterPro"/>
</dbReference>
<organism evidence="11 12">
    <name type="scientific">Haloplanus aerogenes</name>
    <dbReference type="NCBI Taxonomy" id="660522"/>
    <lineage>
        <taxon>Archaea</taxon>
        <taxon>Methanobacteriati</taxon>
        <taxon>Methanobacteriota</taxon>
        <taxon>Stenosarchaea group</taxon>
        <taxon>Halobacteria</taxon>
        <taxon>Halobacteriales</taxon>
        <taxon>Haloferacaceae</taxon>
        <taxon>Haloplanus</taxon>
    </lineage>
</organism>
<keyword evidence="5" id="KW-0418">Kinase</keyword>
<dbReference type="PROSITE" id="PS50113">
    <property type="entry name" value="PAC"/>
    <property type="match status" value="5"/>
</dbReference>
<gene>
    <name evidence="11" type="ORF">DU502_14250</name>
</gene>
<dbReference type="InterPro" id="IPR000014">
    <property type="entry name" value="PAS"/>
</dbReference>
<dbReference type="EMBL" id="CP034145">
    <property type="protein sequence ID" value="AZH26458.1"/>
    <property type="molecule type" value="Genomic_DNA"/>
</dbReference>
<dbReference type="PROSITE" id="PS50110">
    <property type="entry name" value="RESPONSE_REGULATORY"/>
    <property type="match status" value="1"/>
</dbReference>
<dbReference type="InterPro" id="IPR000700">
    <property type="entry name" value="PAS-assoc_C"/>
</dbReference>
<dbReference type="SMART" id="SM00448">
    <property type="entry name" value="REC"/>
    <property type="match status" value="1"/>
</dbReference>
<dbReference type="NCBIfam" id="TIGR00229">
    <property type="entry name" value="sensory_box"/>
    <property type="match status" value="4"/>
</dbReference>
<dbReference type="Gene3D" id="1.10.287.130">
    <property type="match status" value="1"/>
</dbReference>
<feature type="domain" description="PAC" evidence="10">
    <location>
        <begin position="233"/>
        <end position="284"/>
    </location>
</feature>
<dbReference type="InterPro" id="IPR013767">
    <property type="entry name" value="PAS_fold"/>
</dbReference>
<dbReference type="Gene3D" id="3.30.450.20">
    <property type="entry name" value="PAS domain"/>
    <property type="match status" value="5"/>
</dbReference>
<dbReference type="InterPro" id="IPR035965">
    <property type="entry name" value="PAS-like_dom_sf"/>
</dbReference>
<dbReference type="InterPro" id="IPR005467">
    <property type="entry name" value="His_kinase_dom"/>
</dbReference>
<dbReference type="InterPro" id="IPR004358">
    <property type="entry name" value="Sig_transdc_His_kin-like_C"/>
</dbReference>
<dbReference type="SUPFAM" id="SSF52172">
    <property type="entry name" value="CheY-like"/>
    <property type="match status" value="1"/>
</dbReference>
<dbReference type="InterPro" id="IPR036890">
    <property type="entry name" value="HATPase_C_sf"/>
</dbReference>
<feature type="domain" description="PAC" evidence="10">
    <location>
        <begin position="363"/>
        <end position="413"/>
    </location>
</feature>
<dbReference type="SMART" id="SM00387">
    <property type="entry name" value="HATPase_c"/>
    <property type="match status" value="1"/>
</dbReference>
<evidence type="ECO:0000259" key="10">
    <source>
        <dbReference type="PROSITE" id="PS50113"/>
    </source>
</evidence>
<dbReference type="InterPro" id="IPR003661">
    <property type="entry name" value="HisK_dim/P_dom"/>
</dbReference>
<dbReference type="SMART" id="SM00086">
    <property type="entry name" value="PAC"/>
    <property type="match status" value="5"/>
</dbReference>
<dbReference type="Pfam" id="PF13426">
    <property type="entry name" value="PAS_9"/>
    <property type="match status" value="1"/>
</dbReference>
<feature type="domain" description="PAC" evidence="10">
    <location>
        <begin position="488"/>
        <end position="540"/>
    </location>
</feature>
<feature type="domain" description="PAS" evidence="9">
    <location>
        <begin position="681"/>
        <end position="730"/>
    </location>
</feature>
<dbReference type="SUPFAM" id="SSF47384">
    <property type="entry name" value="Homodimeric domain of signal transducing histidine kinase"/>
    <property type="match status" value="1"/>
</dbReference>
<dbReference type="Gene3D" id="2.10.70.100">
    <property type="match status" value="1"/>
</dbReference>
<dbReference type="Pfam" id="PF02518">
    <property type="entry name" value="HATPase_c"/>
    <property type="match status" value="1"/>
</dbReference>
<dbReference type="Gene3D" id="3.40.50.2300">
    <property type="match status" value="1"/>
</dbReference>
<evidence type="ECO:0000259" key="9">
    <source>
        <dbReference type="PROSITE" id="PS50112"/>
    </source>
</evidence>
<dbReference type="PANTHER" id="PTHR43304">
    <property type="entry name" value="PHYTOCHROME-LIKE PROTEIN CPH1"/>
    <property type="match status" value="1"/>
</dbReference>
<name>A0A3G8QXY3_9EURY</name>
<dbReference type="SMART" id="SM00388">
    <property type="entry name" value="HisKA"/>
    <property type="match status" value="1"/>
</dbReference>
<dbReference type="PANTHER" id="PTHR43304:SF1">
    <property type="entry name" value="PAC DOMAIN-CONTAINING PROTEIN"/>
    <property type="match status" value="1"/>
</dbReference>
<dbReference type="Pfam" id="PF00989">
    <property type="entry name" value="PAS"/>
    <property type="match status" value="1"/>
</dbReference>
<evidence type="ECO:0000256" key="6">
    <source>
        <dbReference type="PROSITE-ProRule" id="PRU00169"/>
    </source>
</evidence>
<feature type="domain" description="PAC" evidence="10">
    <location>
        <begin position="736"/>
        <end position="786"/>
    </location>
</feature>
<dbReference type="SUPFAM" id="SSF55874">
    <property type="entry name" value="ATPase domain of HSP90 chaperone/DNA topoisomerase II/histidine kinase"/>
    <property type="match status" value="1"/>
</dbReference>
<comment type="catalytic activity">
    <reaction evidence="1">
        <text>ATP + protein L-histidine = ADP + protein N-phospho-L-histidine.</text>
        <dbReference type="EC" id="2.7.13.3"/>
    </reaction>
</comment>
<dbReference type="KEGG" id="haer:DU502_14250"/>
<feature type="domain" description="Histidine kinase" evidence="7">
    <location>
        <begin position="797"/>
        <end position="1005"/>
    </location>
</feature>
<evidence type="ECO:0000256" key="5">
    <source>
        <dbReference type="ARBA" id="ARBA00022777"/>
    </source>
</evidence>
<dbReference type="EC" id="2.7.13.3" evidence="2"/>
<keyword evidence="12" id="KW-1185">Reference proteome</keyword>
<accession>A0A3G8QXY3</accession>
<dbReference type="Pfam" id="PF08447">
    <property type="entry name" value="PAS_3"/>
    <property type="match status" value="2"/>
</dbReference>
<evidence type="ECO:0000256" key="4">
    <source>
        <dbReference type="ARBA" id="ARBA00022679"/>
    </source>
</evidence>
<dbReference type="InterPro" id="IPR036097">
    <property type="entry name" value="HisK_dim/P_sf"/>
</dbReference>
<dbReference type="CDD" id="cd00082">
    <property type="entry name" value="HisKA"/>
    <property type="match status" value="1"/>
</dbReference>
<dbReference type="InterPro" id="IPR001789">
    <property type="entry name" value="Sig_transdc_resp-reg_receiver"/>
</dbReference>
<feature type="modified residue" description="4-aspartylphosphate" evidence="6">
    <location>
        <position position="75"/>
    </location>
</feature>
<dbReference type="CDD" id="cd00130">
    <property type="entry name" value="PAS"/>
    <property type="match status" value="3"/>
</dbReference>